<evidence type="ECO:0000313" key="2">
    <source>
        <dbReference type="Proteomes" id="UP000694571"/>
    </source>
</evidence>
<dbReference type="Proteomes" id="UP000694571">
    <property type="component" value="Unplaced"/>
</dbReference>
<proteinExistence type="predicted"/>
<dbReference type="AlphaFoldDB" id="A0A8D1MGT2"/>
<sequence length="197" mass="22547">MGTSPHRPRARISLEPSSSHTMYLYVLLACVLWGLESHSVPMKIATVASRDNHTAVCAEIQRELMADDITYNVSLGLHQTSLCSQRPFVFLTSFSCFQGSFKRPQNTSEELCYGEFIKDFISTLKNISTNYNKDFHIEKVYKDMTHLTRICPKLNETKSHKKCTTETSNFLKFKEALQRVVISIEGWKSCKRIKGIL</sequence>
<evidence type="ECO:0000313" key="1">
    <source>
        <dbReference type="Ensembl" id="ENSSSCP00050023253.1"/>
    </source>
</evidence>
<dbReference type="PROSITE" id="PS51257">
    <property type="entry name" value="PROKAR_LIPOPROTEIN"/>
    <property type="match status" value="1"/>
</dbReference>
<dbReference type="Ensembl" id="ENSSSCT00050054983.1">
    <property type="protein sequence ID" value="ENSSSCP00050023253.1"/>
    <property type="gene ID" value="ENSSSCG00050040625.1"/>
</dbReference>
<accession>A0A8D1MGT2</accession>
<organism evidence="1 2">
    <name type="scientific">Sus scrofa</name>
    <name type="common">Pig</name>
    <dbReference type="NCBI Taxonomy" id="9823"/>
    <lineage>
        <taxon>Eukaryota</taxon>
        <taxon>Metazoa</taxon>
        <taxon>Chordata</taxon>
        <taxon>Craniata</taxon>
        <taxon>Vertebrata</taxon>
        <taxon>Euteleostomi</taxon>
        <taxon>Mammalia</taxon>
        <taxon>Eutheria</taxon>
        <taxon>Laurasiatheria</taxon>
        <taxon>Artiodactyla</taxon>
        <taxon>Suina</taxon>
        <taxon>Suidae</taxon>
        <taxon>Sus</taxon>
    </lineage>
</organism>
<reference evidence="1" key="1">
    <citation type="submission" date="2025-08" db="UniProtKB">
        <authorList>
            <consortium name="Ensembl"/>
        </authorList>
    </citation>
    <scope>IDENTIFICATION</scope>
</reference>
<name>A0A8D1MGT2_PIG</name>
<protein>
    <submittedName>
        <fullName evidence="1">Uncharacterized protein</fullName>
    </submittedName>
</protein>